<dbReference type="OrthoDB" id="5556307at2759"/>
<name>A0A238C046_9BILA</name>
<evidence type="ECO:0000256" key="5">
    <source>
        <dbReference type="ARBA" id="ARBA00022776"/>
    </source>
</evidence>
<dbReference type="Gene3D" id="1.10.287.1880">
    <property type="match status" value="1"/>
</dbReference>
<dbReference type="EMBL" id="KZ269983">
    <property type="protein sequence ID" value="OZC10871.1"/>
    <property type="molecule type" value="Genomic_DNA"/>
</dbReference>
<dbReference type="PANTHER" id="PTHR15995:SF1">
    <property type="entry name" value="PROTEIN ZWILCH HOMOLOG"/>
    <property type="match status" value="1"/>
</dbReference>
<keyword evidence="6 9" id="KW-0995">Kinetochore</keyword>
<dbReference type="GO" id="GO:0051301">
    <property type="term" value="P:cell division"/>
    <property type="evidence" value="ECO:0007669"/>
    <property type="project" value="UniProtKB-UniRule"/>
</dbReference>
<keyword evidence="7 9" id="KW-0131">Cell cycle</keyword>
<proteinExistence type="inferred from homology"/>
<dbReference type="GO" id="GO:0034501">
    <property type="term" value="P:protein localization to kinetochore"/>
    <property type="evidence" value="ECO:0007669"/>
    <property type="project" value="UniProtKB-UniRule"/>
</dbReference>
<comment type="function">
    <text evidence="9">Essential component of the mitotic checkpoint, which prevents cells from prematurely exiting mitosis. Required for the assembly of the dynein-dynactin and MAD1-MAD2 complexes onto kinetochores. Its function related to the spindle assembly machinery is proposed to depend on its association in the mitotic RZZ complex.</text>
</comment>
<keyword evidence="5 9" id="KW-0498">Mitosis</keyword>
<keyword evidence="4 9" id="KW-0132">Cell division</keyword>
<comment type="subcellular location">
    <subcellularLocation>
        <location evidence="1 9">Chromosome</location>
        <location evidence="1 9">Centromere</location>
        <location evidence="1 9">Kinetochore</location>
    </subcellularLocation>
</comment>
<dbReference type="AlphaFoldDB" id="A0A238C046"/>
<evidence type="ECO:0000256" key="9">
    <source>
        <dbReference type="RuleBase" id="RU369076"/>
    </source>
</evidence>
<evidence type="ECO:0000256" key="3">
    <source>
        <dbReference type="ARBA" id="ARBA00022454"/>
    </source>
</evidence>
<dbReference type="GO" id="GO:1990423">
    <property type="term" value="C:RZZ complex"/>
    <property type="evidence" value="ECO:0007669"/>
    <property type="project" value="UniProtKB-UniRule"/>
</dbReference>
<organism evidence="10 11">
    <name type="scientific">Onchocerca flexuosa</name>
    <dbReference type="NCBI Taxonomy" id="387005"/>
    <lineage>
        <taxon>Eukaryota</taxon>
        <taxon>Metazoa</taxon>
        <taxon>Ecdysozoa</taxon>
        <taxon>Nematoda</taxon>
        <taxon>Chromadorea</taxon>
        <taxon>Rhabditida</taxon>
        <taxon>Spirurina</taxon>
        <taxon>Spiruromorpha</taxon>
        <taxon>Filarioidea</taxon>
        <taxon>Onchocercidae</taxon>
        <taxon>Onchocerca</taxon>
    </lineage>
</organism>
<evidence type="ECO:0000256" key="4">
    <source>
        <dbReference type="ARBA" id="ARBA00022618"/>
    </source>
</evidence>
<evidence type="ECO:0000256" key="2">
    <source>
        <dbReference type="ARBA" id="ARBA00009062"/>
    </source>
</evidence>
<dbReference type="Pfam" id="PF09817">
    <property type="entry name" value="Zwilch"/>
    <property type="match status" value="2"/>
</dbReference>
<dbReference type="Proteomes" id="UP000242913">
    <property type="component" value="Unassembled WGS sequence"/>
</dbReference>
<evidence type="ECO:0000256" key="6">
    <source>
        <dbReference type="ARBA" id="ARBA00022838"/>
    </source>
</evidence>
<protein>
    <recommendedName>
        <fullName evidence="9">Protein zwilch</fullName>
    </recommendedName>
</protein>
<sequence>MIIKFGKYRARLLNASEVPILNNISWMIGKEIVIIDRLLESDHEVSLSTDEEREDILPQFKDQDYEEQSSLNNSELSTSPLKYEFLTLSKLQAKNAPKVLIDEYYYSFAMKHFLFSSLKASEARSLAGTFITDGIPFDTETIPDPVIWILCDTSDYLHTCLLAKNHAGIFKFLEDYMKRFYNSYKASPDNTYCVYDVVPKTVKTDRDNQNRISGFVEFHVSWTSSNMNRCFDGILSKPIPSASVVAKISPGWLDERLPHLGLAAELELVLVLGRALRTGKMTWPKVDFDQVQEDEKLMKSALQSLLNQTSTFSRNKNLEENVALDVPYDFTEELWLILHYCHSNQSLTKALKYVFDALKSGYKNTLVLTNNRCTMARLLRDACTNDLLLPRLEGLTPVQIYLEMGLERLRRACMDEFLNREYFGSVAEINAVFDFCLRKEPQDQADAIFFFYNSLLVINTCKQYLRLDRHHINIIARQVLGQYRKLNISPTADDVTEKTVEEMIFTLNSKLLFTDIFKPVHENRFPKIWKSEITVETTNKQGWIARCMILCSRTAWLPFIKNPEDKDIASDKQSPNMEHCVVESDGSKTRIAFSLLANIKYSFRSDIAFFSLL</sequence>
<reference evidence="10 11" key="1">
    <citation type="submission" date="2015-12" db="EMBL/GenBank/DDBJ databases">
        <title>Draft genome of the nematode, Onchocerca flexuosa.</title>
        <authorList>
            <person name="Mitreva M."/>
        </authorList>
    </citation>
    <scope>NUCLEOTIDE SEQUENCE [LARGE SCALE GENOMIC DNA]</scope>
    <source>
        <strain evidence="10">Red Deer</strain>
    </source>
</reference>
<dbReference type="InterPro" id="IPR018630">
    <property type="entry name" value="Zwilch"/>
</dbReference>
<keyword evidence="8 9" id="KW-0137">Centromere</keyword>
<dbReference type="Gene3D" id="1.20.58.730">
    <property type="match status" value="1"/>
</dbReference>
<evidence type="ECO:0000313" key="11">
    <source>
        <dbReference type="Proteomes" id="UP000242913"/>
    </source>
</evidence>
<comment type="subunit">
    <text evidence="9">Component of the RZZ complex.</text>
</comment>
<dbReference type="PANTHER" id="PTHR15995">
    <property type="entry name" value="PROTEIN ZWILCH HOMOLOG"/>
    <property type="match status" value="1"/>
</dbReference>
<evidence type="ECO:0000256" key="7">
    <source>
        <dbReference type="ARBA" id="ARBA00023306"/>
    </source>
</evidence>
<comment type="similarity">
    <text evidence="2 9">Belongs to the ZWILCH family.</text>
</comment>
<gene>
    <name evidence="10" type="ORF">X798_02015</name>
</gene>
<dbReference type="GO" id="GO:0007094">
    <property type="term" value="P:mitotic spindle assembly checkpoint signaling"/>
    <property type="evidence" value="ECO:0007669"/>
    <property type="project" value="UniProtKB-UniRule"/>
</dbReference>
<evidence type="ECO:0000256" key="8">
    <source>
        <dbReference type="ARBA" id="ARBA00023328"/>
    </source>
</evidence>
<keyword evidence="3 9" id="KW-0158">Chromosome</keyword>
<evidence type="ECO:0000256" key="1">
    <source>
        <dbReference type="ARBA" id="ARBA00004629"/>
    </source>
</evidence>
<evidence type="ECO:0000313" key="10">
    <source>
        <dbReference type="EMBL" id="OZC10871.1"/>
    </source>
</evidence>
<accession>A0A238C046</accession>
<keyword evidence="11" id="KW-1185">Reference proteome</keyword>